<reference evidence="2 3" key="1">
    <citation type="submission" date="2018-06" db="EMBL/GenBank/DDBJ databases">
        <title>Comparative genomics reveals the genomic features of Rhizophagus irregularis, R. cerebriforme, R. diaphanum and Gigaspora rosea, and their symbiotic lifestyle signature.</title>
        <authorList>
            <person name="Morin E."/>
            <person name="San Clemente H."/>
            <person name="Chen E.C.H."/>
            <person name="De La Providencia I."/>
            <person name="Hainaut M."/>
            <person name="Kuo A."/>
            <person name="Kohler A."/>
            <person name="Murat C."/>
            <person name="Tang N."/>
            <person name="Roy S."/>
            <person name="Loubradou J."/>
            <person name="Henrissat B."/>
            <person name="Grigoriev I.V."/>
            <person name="Corradi N."/>
            <person name="Roux C."/>
            <person name="Martin F.M."/>
        </authorList>
    </citation>
    <scope>NUCLEOTIDE SEQUENCE [LARGE SCALE GENOMIC DNA]</scope>
    <source>
        <strain evidence="2 3">DAOM 227022</strain>
    </source>
</reference>
<dbReference type="Gene3D" id="3.10.450.200">
    <property type="match status" value="1"/>
</dbReference>
<organism evidence="2 3">
    <name type="scientific">Glomus cerebriforme</name>
    <dbReference type="NCBI Taxonomy" id="658196"/>
    <lineage>
        <taxon>Eukaryota</taxon>
        <taxon>Fungi</taxon>
        <taxon>Fungi incertae sedis</taxon>
        <taxon>Mucoromycota</taxon>
        <taxon>Glomeromycotina</taxon>
        <taxon>Glomeromycetes</taxon>
        <taxon>Glomerales</taxon>
        <taxon>Glomeraceae</taxon>
        <taxon>Glomus</taxon>
    </lineage>
</organism>
<gene>
    <name evidence="2" type="ORF">C1645_664359</name>
</gene>
<evidence type="ECO:0000313" key="3">
    <source>
        <dbReference type="Proteomes" id="UP000265703"/>
    </source>
</evidence>
<dbReference type="EMBL" id="QKYT01000050">
    <property type="protein sequence ID" value="RIA96147.1"/>
    <property type="molecule type" value="Genomic_DNA"/>
</dbReference>
<feature type="non-terminal residue" evidence="2">
    <location>
        <position position="207"/>
    </location>
</feature>
<dbReference type="OrthoDB" id="2412137at2759"/>
<dbReference type="GO" id="GO:0004540">
    <property type="term" value="F:RNA nuclease activity"/>
    <property type="evidence" value="ECO:0007669"/>
    <property type="project" value="InterPro"/>
</dbReference>
<comment type="caution">
    <text evidence="2">The sequence shown here is derived from an EMBL/GenBank/DDBJ whole genome shotgun (WGS) entry which is preliminary data.</text>
</comment>
<accession>A0A397TI53</accession>
<dbReference type="Proteomes" id="UP000265703">
    <property type="component" value="Unassembled WGS sequence"/>
</dbReference>
<proteinExistence type="predicted"/>
<dbReference type="Pfam" id="PF11429">
    <property type="entry name" value="Colicin_D"/>
    <property type="match status" value="1"/>
</dbReference>
<evidence type="ECO:0000259" key="1">
    <source>
        <dbReference type="Pfam" id="PF11429"/>
    </source>
</evidence>
<dbReference type="InterPro" id="IPR024440">
    <property type="entry name" value="ColicinD_C"/>
</dbReference>
<dbReference type="AlphaFoldDB" id="A0A397TI53"/>
<dbReference type="InterPro" id="IPR037178">
    <property type="entry name" value="ColicinD_C_sf"/>
</dbReference>
<evidence type="ECO:0000313" key="2">
    <source>
        <dbReference type="EMBL" id="RIA96147.1"/>
    </source>
</evidence>
<feature type="domain" description="Colicin D C-terminal" evidence="1">
    <location>
        <begin position="13"/>
        <end position="104"/>
    </location>
</feature>
<feature type="non-terminal residue" evidence="2">
    <location>
        <position position="1"/>
    </location>
</feature>
<keyword evidence="3" id="KW-1185">Reference proteome</keyword>
<sequence length="207" mass="24795">FDKSRVHYVEKGLQYLFDRHKTGWGFDQGDNWNSQNRKKLLETLQEFTDRNTNDVNVYLGKYKNRGAYFVVDHTTHQCLIIYRGGEKDYFLWSGWVLDDDQYIFVTTPPYRLKATILLMYEDILEQIANSEGEREDLIQEYFKIHRKDKNTYGEKIYFKIAEFFGLAESYIPLSFEGRDEITPEDDYELDFEKVREKARTILGELEK</sequence>
<protein>
    <recommendedName>
        <fullName evidence="1">Colicin D C-terminal domain-containing protein</fullName>
    </recommendedName>
</protein>
<name>A0A397TI53_9GLOM</name>